<dbReference type="SUPFAM" id="SSF52540">
    <property type="entry name" value="P-loop containing nucleoside triphosphate hydrolases"/>
    <property type="match status" value="1"/>
</dbReference>
<dbReference type="RefSeq" id="WP_184036196.1">
    <property type="nucleotide sequence ID" value="NZ_JACHHY010000005.1"/>
</dbReference>
<evidence type="ECO:0000313" key="4">
    <source>
        <dbReference type="EMBL" id="MBB5017824.1"/>
    </source>
</evidence>
<keyword evidence="2" id="KW-0067">ATP-binding</keyword>
<keyword evidence="5" id="KW-1185">Reference proteome</keyword>
<evidence type="ECO:0000313" key="5">
    <source>
        <dbReference type="Proteomes" id="UP000575898"/>
    </source>
</evidence>
<evidence type="ECO:0000256" key="2">
    <source>
        <dbReference type="ARBA" id="ARBA00022840"/>
    </source>
</evidence>
<evidence type="ECO:0000259" key="3">
    <source>
        <dbReference type="Pfam" id="PF01656"/>
    </source>
</evidence>
<dbReference type="PANTHER" id="PTHR43384">
    <property type="entry name" value="SEPTUM SITE-DETERMINING PROTEIN MIND HOMOLOG, CHLOROPLASTIC-RELATED"/>
    <property type="match status" value="1"/>
</dbReference>
<name>A0A840MEY5_9PROT</name>
<dbReference type="InterPro" id="IPR002586">
    <property type="entry name" value="CobQ/CobB/MinD/ParA_Nub-bd_dom"/>
</dbReference>
<comment type="caution">
    <text evidence="4">The sequence shown here is derived from an EMBL/GenBank/DDBJ whole genome shotgun (WGS) entry which is preliminary data.</text>
</comment>
<dbReference type="GO" id="GO:0009898">
    <property type="term" value="C:cytoplasmic side of plasma membrane"/>
    <property type="evidence" value="ECO:0007669"/>
    <property type="project" value="TreeGrafter"/>
</dbReference>
<dbReference type="Proteomes" id="UP000575898">
    <property type="component" value="Unassembled WGS sequence"/>
</dbReference>
<feature type="domain" description="CobQ/CobB/MinD/ParA nucleotide binding" evidence="3">
    <location>
        <begin position="23"/>
        <end position="234"/>
    </location>
</feature>
<dbReference type="AlphaFoldDB" id="A0A840MEY5"/>
<protein>
    <submittedName>
        <fullName evidence="4">Flagellar biosynthesis protein FlhG</fullName>
    </submittedName>
</protein>
<dbReference type="InterPro" id="IPR050625">
    <property type="entry name" value="ParA/MinD_ATPase"/>
</dbReference>
<evidence type="ECO:0000256" key="1">
    <source>
        <dbReference type="ARBA" id="ARBA00022741"/>
    </source>
</evidence>
<dbReference type="GO" id="GO:0005829">
    <property type="term" value="C:cytosol"/>
    <property type="evidence" value="ECO:0007669"/>
    <property type="project" value="TreeGrafter"/>
</dbReference>
<accession>A0A840MEY5</accession>
<sequence>MADWQDQAAGLRRLVARPTPRSICFNGGRGQTGSTSIVANLALALALAGQRVLILDEHDSQANIAKRLAMPHIMDWGQALAKRLPMAALWNETTAGVGIMQMSAAQRHLALLSAEEEDRLAFEFNQLTSAIDIILIDALAIVGDRIPSLNLVAAENVVVVCNRAESLTDGYAMMKRLNKDYGQRAFRVLVNRVDSFAEASAVFERLQEVAQRFIDVQMKLIGYVPEDEKLARANRLCQPVVTAFADAEASMAFTQLADIIQRWPQPSDDRFAPAGLLHRLIQSSRAFAEHS</sequence>
<dbReference type="Gene3D" id="3.40.50.300">
    <property type="entry name" value="P-loop containing nucleotide triphosphate hydrolases"/>
    <property type="match status" value="1"/>
</dbReference>
<dbReference type="GO" id="GO:0016887">
    <property type="term" value="F:ATP hydrolysis activity"/>
    <property type="evidence" value="ECO:0007669"/>
    <property type="project" value="TreeGrafter"/>
</dbReference>
<dbReference type="InterPro" id="IPR027417">
    <property type="entry name" value="P-loop_NTPase"/>
</dbReference>
<dbReference type="GO" id="GO:0051782">
    <property type="term" value="P:negative regulation of cell division"/>
    <property type="evidence" value="ECO:0007669"/>
    <property type="project" value="TreeGrafter"/>
</dbReference>
<dbReference type="Pfam" id="PF01656">
    <property type="entry name" value="CbiA"/>
    <property type="match status" value="1"/>
</dbReference>
<gene>
    <name evidence="4" type="ORF">HNQ59_001094</name>
</gene>
<keyword evidence="1" id="KW-0547">Nucleotide-binding</keyword>
<organism evidence="4 5">
    <name type="scientific">Chitinivorax tropicus</name>
    <dbReference type="NCBI Taxonomy" id="714531"/>
    <lineage>
        <taxon>Bacteria</taxon>
        <taxon>Pseudomonadati</taxon>
        <taxon>Pseudomonadota</taxon>
        <taxon>Betaproteobacteria</taxon>
        <taxon>Chitinivorax</taxon>
    </lineage>
</organism>
<dbReference type="GO" id="GO:0005524">
    <property type="term" value="F:ATP binding"/>
    <property type="evidence" value="ECO:0007669"/>
    <property type="project" value="UniProtKB-KW"/>
</dbReference>
<reference evidence="4 5" key="1">
    <citation type="submission" date="2020-08" db="EMBL/GenBank/DDBJ databases">
        <title>Genomic Encyclopedia of Type Strains, Phase IV (KMG-IV): sequencing the most valuable type-strain genomes for metagenomic binning, comparative biology and taxonomic classification.</title>
        <authorList>
            <person name="Goeker M."/>
        </authorList>
    </citation>
    <scope>NUCLEOTIDE SEQUENCE [LARGE SCALE GENOMIC DNA]</scope>
    <source>
        <strain evidence="4 5">DSM 27165</strain>
    </source>
</reference>
<proteinExistence type="predicted"/>
<keyword evidence="4" id="KW-0966">Cell projection</keyword>
<dbReference type="PANTHER" id="PTHR43384:SF4">
    <property type="entry name" value="CELLULOSE BIOSYNTHESIS PROTEIN BCSQ-RELATED"/>
    <property type="match status" value="1"/>
</dbReference>
<dbReference type="EMBL" id="JACHHY010000005">
    <property type="protein sequence ID" value="MBB5017824.1"/>
    <property type="molecule type" value="Genomic_DNA"/>
</dbReference>
<keyword evidence="4" id="KW-0282">Flagellum</keyword>
<keyword evidence="4" id="KW-0969">Cilium</keyword>